<reference evidence="2 3" key="1">
    <citation type="submission" date="2014-10" db="EMBL/GenBank/DDBJ databases">
        <title>Genome sequence of Erwinia typographi M043b.</title>
        <authorList>
            <person name="Chan K.-G."/>
            <person name="Tan W.-S."/>
        </authorList>
    </citation>
    <scope>NUCLEOTIDE SEQUENCE [LARGE SCALE GENOMIC DNA]</scope>
    <source>
        <strain evidence="2 3">M043b</strain>
    </source>
</reference>
<keyword evidence="1" id="KW-0472">Membrane</keyword>
<accession>A0A0A3YPJ1</accession>
<evidence type="ECO:0000313" key="2">
    <source>
        <dbReference type="EMBL" id="KGT88742.1"/>
    </source>
</evidence>
<organism evidence="2 3">
    <name type="scientific">Erwinia typographi</name>
    <dbReference type="NCBI Taxonomy" id="371042"/>
    <lineage>
        <taxon>Bacteria</taxon>
        <taxon>Pseudomonadati</taxon>
        <taxon>Pseudomonadota</taxon>
        <taxon>Gammaproteobacteria</taxon>
        <taxon>Enterobacterales</taxon>
        <taxon>Erwiniaceae</taxon>
        <taxon>Erwinia</taxon>
    </lineage>
</organism>
<name>A0A0A3YPJ1_9GAMM</name>
<dbReference type="RefSeq" id="WP_034897301.1">
    <property type="nucleotide sequence ID" value="NZ_JRUQ01000060.1"/>
</dbReference>
<sequence>METDWAGAIQIISFIMIGILAITLCMVDLTERKYLSTISLAFLCTISSVILKAEITSLLYRSIFSLFIAGGIVLLVRAAFNISRGKSVFFD</sequence>
<proteinExistence type="predicted"/>
<feature type="transmembrane region" description="Helical" evidence="1">
    <location>
        <begin position="6"/>
        <end position="27"/>
    </location>
</feature>
<evidence type="ECO:0000256" key="1">
    <source>
        <dbReference type="SAM" id="Phobius"/>
    </source>
</evidence>
<keyword evidence="1" id="KW-0812">Transmembrane</keyword>
<feature type="transmembrane region" description="Helical" evidence="1">
    <location>
        <begin position="34"/>
        <end position="53"/>
    </location>
</feature>
<keyword evidence="1" id="KW-1133">Transmembrane helix</keyword>
<comment type="caution">
    <text evidence="2">The sequence shown here is derived from an EMBL/GenBank/DDBJ whole genome shotgun (WGS) entry which is preliminary data.</text>
</comment>
<keyword evidence="3" id="KW-1185">Reference proteome</keyword>
<dbReference type="EMBL" id="JRUQ01000060">
    <property type="protein sequence ID" value="KGT88742.1"/>
    <property type="molecule type" value="Genomic_DNA"/>
</dbReference>
<gene>
    <name evidence="2" type="ORF">NG99_20950</name>
</gene>
<evidence type="ECO:0000313" key="3">
    <source>
        <dbReference type="Proteomes" id="UP000030351"/>
    </source>
</evidence>
<feature type="transmembrane region" description="Helical" evidence="1">
    <location>
        <begin position="59"/>
        <end position="80"/>
    </location>
</feature>
<dbReference type="Proteomes" id="UP000030351">
    <property type="component" value="Unassembled WGS sequence"/>
</dbReference>
<dbReference type="AlphaFoldDB" id="A0A0A3YPJ1"/>
<protein>
    <submittedName>
        <fullName evidence="2">Uncharacterized protein</fullName>
    </submittedName>
</protein>